<evidence type="ECO:0000313" key="6">
    <source>
        <dbReference type="Proteomes" id="UP001610432"/>
    </source>
</evidence>
<dbReference type="InterPro" id="IPR031107">
    <property type="entry name" value="Small_HSP"/>
</dbReference>
<feature type="domain" description="SHSP" evidence="4">
    <location>
        <begin position="72"/>
        <end position="186"/>
    </location>
</feature>
<comment type="similarity">
    <text evidence="2 3">Belongs to the small heat shock protein (HSP20) family.</text>
</comment>
<evidence type="ECO:0000256" key="3">
    <source>
        <dbReference type="RuleBase" id="RU003616"/>
    </source>
</evidence>
<gene>
    <name evidence="5" type="ORF">BJX67DRAFT_28242</name>
</gene>
<comment type="caution">
    <text evidence="5">The sequence shown here is derived from an EMBL/GenBank/DDBJ whole genome shotgun (WGS) entry which is preliminary data.</text>
</comment>
<proteinExistence type="inferred from homology"/>
<dbReference type="Pfam" id="PF00011">
    <property type="entry name" value="HSP20"/>
    <property type="match status" value="1"/>
</dbReference>
<dbReference type="Gene3D" id="2.60.40.790">
    <property type="match status" value="1"/>
</dbReference>
<name>A0ABR4LYW7_9EURO</name>
<accession>A0ABR4LYW7</accession>
<evidence type="ECO:0000256" key="2">
    <source>
        <dbReference type="PROSITE-ProRule" id="PRU00285"/>
    </source>
</evidence>
<dbReference type="CDD" id="cd06464">
    <property type="entry name" value="ACD_sHsps-like"/>
    <property type="match status" value="1"/>
</dbReference>
<keyword evidence="6" id="KW-1185">Reference proteome</keyword>
<dbReference type="SUPFAM" id="SSF49764">
    <property type="entry name" value="HSP20-like chaperones"/>
    <property type="match status" value="1"/>
</dbReference>
<organism evidence="5 6">
    <name type="scientific">Aspergillus lucknowensis</name>
    <dbReference type="NCBI Taxonomy" id="176173"/>
    <lineage>
        <taxon>Eukaryota</taxon>
        <taxon>Fungi</taxon>
        <taxon>Dikarya</taxon>
        <taxon>Ascomycota</taxon>
        <taxon>Pezizomycotina</taxon>
        <taxon>Eurotiomycetes</taxon>
        <taxon>Eurotiomycetidae</taxon>
        <taxon>Eurotiales</taxon>
        <taxon>Aspergillaceae</taxon>
        <taxon>Aspergillus</taxon>
        <taxon>Aspergillus subgen. Nidulantes</taxon>
    </lineage>
</organism>
<dbReference type="Proteomes" id="UP001610432">
    <property type="component" value="Unassembled WGS sequence"/>
</dbReference>
<dbReference type="EMBL" id="JBFXLQ010000010">
    <property type="protein sequence ID" value="KAL2869384.1"/>
    <property type="molecule type" value="Genomic_DNA"/>
</dbReference>
<dbReference type="PANTHER" id="PTHR11527">
    <property type="entry name" value="HEAT-SHOCK PROTEIN 20 FAMILY MEMBER"/>
    <property type="match status" value="1"/>
</dbReference>
<evidence type="ECO:0000259" key="4">
    <source>
        <dbReference type="PROSITE" id="PS01031"/>
    </source>
</evidence>
<reference evidence="5 6" key="1">
    <citation type="submission" date="2024-07" db="EMBL/GenBank/DDBJ databases">
        <title>Section-level genome sequencing and comparative genomics of Aspergillus sections Usti and Cavernicolus.</title>
        <authorList>
            <consortium name="Lawrence Berkeley National Laboratory"/>
            <person name="Nybo J.L."/>
            <person name="Vesth T.C."/>
            <person name="Theobald S."/>
            <person name="Frisvad J.C."/>
            <person name="Larsen T.O."/>
            <person name="Kjaerboelling I."/>
            <person name="Rothschild-Mancinelli K."/>
            <person name="Lyhne E.K."/>
            <person name="Kogle M.E."/>
            <person name="Barry K."/>
            <person name="Clum A."/>
            <person name="Na H."/>
            <person name="Ledsgaard L."/>
            <person name="Lin J."/>
            <person name="Lipzen A."/>
            <person name="Kuo A."/>
            <person name="Riley R."/>
            <person name="Mondo S."/>
            <person name="Labutti K."/>
            <person name="Haridas S."/>
            <person name="Pangalinan J."/>
            <person name="Salamov A.A."/>
            <person name="Simmons B.A."/>
            <person name="Magnuson J.K."/>
            <person name="Chen J."/>
            <person name="Drula E."/>
            <person name="Henrissat B."/>
            <person name="Wiebenga A."/>
            <person name="Lubbers R.J."/>
            <person name="Gomes A.C."/>
            <person name="Macurrencykelacurrency M.R."/>
            <person name="Stajich J."/>
            <person name="Grigoriev I.V."/>
            <person name="Mortensen U.H."/>
            <person name="De Vries R.P."/>
            <person name="Baker S.E."/>
            <person name="Andersen M.R."/>
        </authorList>
    </citation>
    <scope>NUCLEOTIDE SEQUENCE [LARGE SCALE GENOMIC DNA]</scope>
    <source>
        <strain evidence="5 6">CBS 449.75</strain>
    </source>
</reference>
<evidence type="ECO:0000256" key="1">
    <source>
        <dbReference type="ARBA" id="ARBA00023016"/>
    </source>
</evidence>
<dbReference type="InterPro" id="IPR002068">
    <property type="entry name" value="A-crystallin/Hsp20_dom"/>
</dbReference>
<sequence length="186" mass="20431">MSKQLLSKLSALNTLKYHPIRLSPSHLQTRTMSLMQRRPGNTGGGGIFSLMRALDDLDSSLTNRTWGTDFAAAGAAYSPRFDFRETKDAYELDGELPGVEKKDLTLDFSDPATLNVKGHTESRSSTEDPEGSWWCMERSTGDFRRSFSFPGPVEQDGVSASLRNGVLSITVPKAKEVAAGKRIEVT</sequence>
<dbReference type="GeneID" id="98141748"/>
<evidence type="ECO:0000313" key="5">
    <source>
        <dbReference type="EMBL" id="KAL2869384.1"/>
    </source>
</evidence>
<dbReference type="PROSITE" id="PS01031">
    <property type="entry name" value="SHSP"/>
    <property type="match status" value="1"/>
</dbReference>
<protein>
    <submittedName>
        <fullName evidence="5">HSP20-like chaperone</fullName>
    </submittedName>
</protein>
<dbReference type="RefSeq" id="XP_070888363.1">
    <property type="nucleotide sequence ID" value="XM_071026676.1"/>
</dbReference>
<dbReference type="InterPro" id="IPR008978">
    <property type="entry name" value="HSP20-like_chaperone"/>
</dbReference>
<keyword evidence="1" id="KW-0346">Stress response</keyword>